<gene>
    <name evidence="4" type="ORF">C8N24_3084</name>
</gene>
<evidence type="ECO:0000313" key="4">
    <source>
        <dbReference type="EMBL" id="RKQ93223.1"/>
    </source>
</evidence>
<dbReference type="Gene3D" id="3.30.1330.60">
    <property type="entry name" value="OmpA-like domain"/>
    <property type="match status" value="1"/>
</dbReference>
<dbReference type="PANTHER" id="PTHR30329">
    <property type="entry name" value="STATOR ELEMENT OF FLAGELLAR MOTOR COMPLEX"/>
    <property type="match status" value="1"/>
</dbReference>
<dbReference type="InterPro" id="IPR013783">
    <property type="entry name" value="Ig-like_fold"/>
</dbReference>
<name>A0A660LH58_9ACTN</name>
<dbReference type="GO" id="GO:0005975">
    <property type="term" value="P:carbohydrate metabolic process"/>
    <property type="evidence" value="ECO:0007669"/>
    <property type="project" value="UniProtKB-ARBA"/>
</dbReference>
<evidence type="ECO:0000259" key="3">
    <source>
        <dbReference type="PROSITE" id="PS51123"/>
    </source>
</evidence>
<evidence type="ECO:0000313" key="5">
    <source>
        <dbReference type="Proteomes" id="UP000278962"/>
    </source>
</evidence>
<dbReference type="PROSITE" id="PS51123">
    <property type="entry name" value="OMPA_2"/>
    <property type="match status" value="1"/>
</dbReference>
<dbReference type="GO" id="GO:0016020">
    <property type="term" value="C:membrane"/>
    <property type="evidence" value="ECO:0007669"/>
    <property type="project" value="UniProtKB-UniRule"/>
</dbReference>
<keyword evidence="5" id="KW-1185">Reference proteome</keyword>
<feature type="domain" description="OmpA-like" evidence="3">
    <location>
        <begin position="633"/>
        <end position="746"/>
    </location>
</feature>
<dbReference type="InterPro" id="IPR006665">
    <property type="entry name" value="OmpA-like"/>
</dbReference>
<keyword evidence="2" id="KW-0732">Signal</keyword>
<dbReference type="PANTHER" id="PTHR30329:SF21">
    <property type="entry name" value="LIPOPROTEIN YIAD-RELATED"/>
    <property type="match status" value="1"/>
</dbReference>
<comment type="caution">
    <text evidence="4">The sequence shown here is derived from an EMBL/GenBank/DDBJ whole genome shotgun (WGS) entry which is preliminary data.</text>
</comment>
<evidence type="ECO:0000256" key="2">
    <source>
        <dbReference type="SAM" id="SignalP"/>
    </source>
</evidence>
<protein>
    <submittedName>
        <fullName evidence="4">Outer membrane protein OmpA-like peptidoglycan-associated protein</fullName>
    </submittedName>
</protein>
<dbReference type="AlphaFoldDB" id="A0A660LH58"/>
<dbReference type="RefSeq" id="WP_121251147.1">
    <property type="nucleotide sequence ID" value="NZ_RBIL01000001.1"/>
</dbReference>
<feature type="signal peptide" evidence="2">
    <location>
        <begin position="1"/>
        <end position="28"/>
    </location>
</feature>
<dbReference type="Gene3D" id="2.60.40.10">
    <property type="entry name" value="Immunoglobulins"/>
    <property type="match status" value="1"/>
</dbReference>
<dbReference type="InterPro" id="IPR050330">
    <property type="entry name" value="Bact_OuterMem_StrucFunc"/>
</dbReference>
<dbReference type="CDD" id="cd07185">
    <property type="entry name" value="OmpA_C-like"/>
    <property type="match status" value="1"/>
</dbReference>
<dbReference type="EMBL" id="RBIL01000001">
    <property type="protein sequence ID" value="RKQ93223.1"/>
    <property type="molecule type" value="Genomic_DNA"/>
</dbReference>
<organism evidence="4 5">
    <name type="scientific">Solirubrobacter pauli</name>
    <dbReference type="NCBI Taxonomy" id="166793"/>
    <lineage>
        <taxon>Bacteria</taxon>
        <taxon>Bacillati</taxon>
        <taxon>Actinomycetota</taxon>
        <taxon>Thermoleophilia</taxon>
        <taxon>Solirubrobacterales</taxon>
        <taxon>Solirubrobacteraceae</taxon>
        <taxon>Solirubrobacter</taxon>
    </lineage>
</organism>
<sequence length="746" mass="76629">MSFSFSRLGIAVAAAATALLGGASPALASHLQGGSIFAEVTAAGQLKGSLTYAAIATCTVGQQSTQYVTVVSPTSQTASVSVPVVATRCITGSATYKGDFEVPLDTSTFNLGAPDGEYLAYWTSSARTAGILNLANSSSGAVRFETKVRKVAMQATAAPKFGSNVANGIGIGTEYVQNLNASDPDGGTVAYQTLTKPGDANGPDTDVITLSQTGRVSIPAATTATYTGGNLFIYKVRATDAQGDYSERDVLLKVASSNAAPTITGLDASYSVKDGGQLTIPFTATDPNGGDTVKISTGTLPSWVTVNTTPGNPATGTLVANPPAGVSGTFGINLDAEDDSTDVVLTGAAYTEIKVGAPAPVKPTITGSPAAVARTATFTFTGGDSYECRIDGGAWVACASPFTPTGLADGTHTFEVRSNGSEPAQVSFTLDGTAPAAPTVLAGPDSATSEKRAKFTFTGEPGATFECRFDGGAFAPCTSPVTYDKLKLGKHTFEVRQTDLAGNVSAVVTERFTVVNAKLDVDTRSGKGSKATPVLSSTVSASNHSAQLGCRVPGAAIKKCVIKAYATVDGKKILIGTGTTTGTGKSERVAVKVKLNARGRALVNRVGGVKTSFQLDATTGDSRVRAKTVARMLPSRTLVVPGDGLFASGSAQLSERGRRYIRALAPQLKEAKALTCVGHTDAVGSPELNKDLGQRRAEAVCGYVRKLGVKAKWSASSAGETRPRATNATDAGRSLNRRVEIDVDYR</sequence>
<dbReference type="SUPFAM" id="SSF103088">
    <property type="entry name" value="OmpA-like"/>
    <property type="match status" value="1"/>
</dbReference>
<accession>A0A660LH58</accession>
<keyword evidence="1" id="KW-0472">Membrane</keyword>
<evidence type="ECO:0000256" key="1">
    <source>
        <dbReference type="PROSITE-ProRule" id="PRU00473"/>
    </source>
</evidence>
<dbReference type="OrthoDB" id="4859523at2"/>
<dbReference type="Pfam" id="PF00691">
    <property type="entry name" value="OmpA"/>
    <property type="match status" value="1"/>
</dbReference>
<reference evidence="4 5" key="1">
    <citation type="submission" date="2018-10" db="EMBL/GenBank/DDBJ databases">
        <title>Genomic Encyclopedia of Archaeal and Bacterial Type Strains, Phase II (KMG-II): from individual species to whole genera.</title>
        <authorList>
            <person name="Goeker M."/>
        </authorList>
    </citation>
    <scope>NUCLEOTIDE SEQUENCE [LARGE SCALE GENOMIC DNA]</scope>
    <source>
        <strain evidence="4 5">DSM 14954</strain>
    </source>
</reference>
<feature type="chain" id="PRO_5025025696" evidence="2">
    <location>
        <begin position="29"/>
        <end position="746"/>
    </location>
</feature>
<dbReference type="Proteomes" id="UP000278962">
    <property type="component" value="Unassembled WGS sequence"/>
</dbReference>
<dbReference type="InterPro" id="IPR036737">
    <property type="entry name" value="OmpA-like_sf"/>
</dbReference>
<proteinExistence type="predicted"/>